<dbReference type="GO" id="GO:0061503">
    <property type="term" value="F:tRNA threonylcarbamoyladenosine dehydratase"/>
    <property type="evidence" value="ECO:0007669"/>
    <property type="project" value="TreeGrafter"/>
</dbReference>
<dbReference type="NCBIfam" id="NF006077">
    <property type="entry name" value="PRK08223.1"/>
    <property type="match status" value="1"/>
</dbReference>
<protein>
    <submittedName>
        <fullName evidence="2">Thiazole biosynthesis adenylyltransferase ThiF</fullName>
    </submittedName>
</protein>
<evidence type="ECO:0000259" key="1">
    <source>
        <dbReference type="Pfam" id="PF00899"/>
    </source>
</evidence>
<gene>
    <name evidence="2" type="ORF">Lwal_2034</name>
</gene>
<dbReference type="RefSeq" id="WP_065235668.1">
    <property type="nucleotide sequence ID" value="NZ_CAAAIQ010000020.1"/>
</dbReference>
<comment type="caution">
    <text evidence="2">The sequence shown here is derived from an EMBL/GenBank/DDBJ whole genome shotgun (WGS) entry which is preliminary data.</text>
</comment>
<dbReference type="STRING" id="66969.Lwal_2034"/>
<evidence type="ECO:0000313" key="3">
    <source>
        <dbReference type="Proteomes" id="UP000054729"/>
    </source>
</evidence>
<proteinExistence type="predicted"/>
<dbReference type="Proteomes" id="UP000054729">
    <property type="component" value="Unassembled WGS sequence"/>
</dbReference>
<dbReference type="Gene3D" id="3.40.50.720">
    <property type="entry name" value="NAD(P)-binding Rossmann-like Domain"/>
    <property type="match status" value="1"/>
</dbReference>
<sequence length="653" mass="74555">MEYFDFNEAFSRNLGWVNDLEQLALRDKTVAIAGLGGVGGFHLLTCCRLGIQNFKISDPDQFELVNFNRQVGATISSIGKSKSDVLFKLAKEINPNVNIEIFDEINAANIDNFLKEADLYLDGMDFFAVETRELIFNTAEKMKITAITAAPIGMGASCIIFSPDGMSFREYFQWKENPRIDKIVNFIIGLTPNAYHLKYLVDKSKVDLANQKGPSTIMACMLSSGIAVVEALKVLLNRGKVLPAPYYHQFDAYRGKHKIGRLYFGIQGPIQQLKKMVVKRILNQTTKNTHQNDVQNSTLIKKIISLAKWAPSGDNSQPWRFELVTDTEFNVIIKNSLENDFYDFDGRPTVISAGCLIESILLAAKKFRYSAVWESEKHVVPLKVNIKLIEGEPEDTDNLEDFLIHRSVNRFSYLRKSLSEATLNKIKTNQFDDYEISFITEKSQMRQMIKINMLATQIRLLIEQTHRTHSEVIKYDDNPSAGIPIKTVGLSWFTTQIMKLFLNNWHALYFINNFLGGAYIASIELDYVPGQNSSGFIVVNAKKPIDFMNYDELILTGMQIQRIWLYLTKLNLVMQPSYTPILISYYIRNHVEITKNKRIIKKIEKLIRLFSTVGLSERTVFIGRLGYAKHQSQIRSQRLSTESLILNNDNCSD</sequence>
<dbReference type="InterPro" id="IPR000594">
    <property type="entry name" value="ThiF_NAD_FAD-bd"/>
</dbReference>
<organism evidence="2 3">
    <name type="scientific">Legionella waltersii</name>
    <dbReference type="NCBI Taxonomy" id="66969"/>
    <lineage>
        <taxon>Bacteria</taxon>
        <taxon>Pseudomonadati</taxon>
        <taxon>Pseudomonadota</taxon>
        <taxon>Gammaproteobacteria</taxon>
        <taxon>Legionellales</taxon>
        <taxon>Legionellaceae</taxon>
        <taxon>Legionella</taxon>
    </lineage>
</organism>
<accession>A0A0W1A4Y3</accession>
<dbReference type="SUPFAM" id="SSF69572">
    <property type="entry name" value="Activating enzymes of the ubiquitin-like proteins"/>
    <property type="match status" value="1"/>
</dbReference>
<dbReference type="GO" id="GO:0016779">
    <property type="term" value="F:nucleotidyltransferase activity"/>
    <property type="evidence" value="ECO:0007669"/>
    <property type="project" value="UniProtKB-KW"/>
</dbReference>
<dbReference type="InterPro" id="IPR000415">
    <property type="entry name" value="Nitroreductase-like"/>
</dbReference>
<dbReference type="Gene3D" id="3.40.109.10">
    <property type="entry name" value="NADH Oxidase"/>
    <property type="match status" value="2"/>
</dbReference>
<feature type="domain" description="THIF-type NAD/FAD binding fold" evidence="1">
    <location>
        <begin position="11"/>
        <end position="256"/>
    </location>
</feature>
<dbReference type="PATRIC" id="fig|66969.6.peg.2216"/>
<dbReference type="EMBL" id="LNZB01000051">
    <property type="protein sequence ID" value="KTD76312.1"/>
    <property type="molecule type" value="Genomic_DNA"/>
</dbReference>
<reference evidence="2 3" key="1">
    <citation type="submission" date="2015-11" db="EMBL/GenBank/DDBJ databases">
        <title>Genomic analysis of 38 Legionella species identifies large and diverse effector repertoires.</title>
        <authorList>
            <person name="Burstein D."/>
            <person name="Amaro F."/>
            <person name="Zusman T."/>
            <person name="Lifshitz Z."/>
            <person name="Cohen O."/>
            <person name="Gilbert J.A."/>
            <person name="Pupko T."/>
            <person name="Shuman H.A."/>
            <person name="Segal G."/>
        </authorList>
    </citation>
    <scope>NUCLEOTIDE SEQUENCE [LARGE SCALE GENOMIC DNA]</scope>
    <source>
        <strain evidence="2 3">ATCC 51914</strain>
    </source>
</reference>
<keyword evidence="2" id="KW-0808">Transferase</keyword>
<dbReference type="AlphaFoldDB" id="A0A0W1A4Y3"/>
<keyword evidence="2" id="KW-0548">Nucleotidyltransferase</keyword>
<dbReference type="Pfam" id="PF00899">
    <property type="entry name" value="ThiF"/>
    <property type="match status" value="1"/>
</dbReference>
<evidence type="ECO:0000313" key="2">
    <source>
        <dbReference type="EMBL" id="KTD76312.1"/>
    </source>
</evidence>
<dbReference type="InterPro" id="IPR035985">
    <property type="entry name" value="Ubiquitin-activating_enz"/>
</dbReference>
<dbReference type="GO" id="GO:0008641">
    <property type="term" value="F:ubiquitin-like modifier activating enzyme activity"/>
    <property type="evidence" value="ECO:0007669"/>
    <property type="project" value="InterPro"/>
</dbReference>
<dbReference type="PANTHER" id="PTHR43267:SF1">
    <property type="entry name" value="TRNA THREONYLCARBAMOYLADENOSINE DEHYDRATASE"/>
    <property type="match status" value="1"/>
</dbReference>
<dbReference type="GO" id="GO:0016491">
    <property type="term" value="F:oxidoreductase activity"/>
    <property type="evidence" value="ECO:0007669"/>
    <property type="project" value="InterPro"/>
</dbReference>
<dbReference type="InterPro" id="IPR045886">
    <property type="entry name" value="ThiF/MoeB/HesA"/>
</dbReference>
<dbReference type="SUPFAM" id="SSF55469">
    <property type="entry name" value="FMN-dependent nitroreductase-like"/>
    <property type="match status" value="1"/>
</dbReference>
<keyword evidence="3" id="KW-1185">Reference proteome</keyword>
<dbReference type="GO" id="GO:0061504">
    <property type="term" value="P:cyclic threonylcarbamoyladenosine biosynthetic process"/>
    <property type="evidence" value="ECO:0007669"/>
    <property type="project" value="TreeGrafter"/>
</dbReference>
<name>A0A0W1A4Y3_9GAMM</name>
<dbReference type="PANTHER" id="PTHR43267">
    <property type="entry name" value="TRNA THREONYLCARBAMOYLADENOSINE DEHYDRATASE"/>
    <property type="match status" value="1"/>
</dbReference>